<dbReference type="EMBL" id="JABBXD010000013">
    <property type="protein sequence ID" value="MBD3587434.1"/>
    <property type="molecule type" value="Genomic_DNA"/>
</dbReference>
<sequence>MSQALKEAIKSLVIQDIYLRNSNTIVTDSFEPKYHEKQDSFGLQFKHLVEKAEVLELESDQGVQQNLLRVFLDVGFRLVDSEAPSEEGSEEEFYVQVEAQYVAEYTMKSELSKRAIDEFALENVSYHVWPFWREYISSQCTRINLPKIILPTKQLASNRQMTSCD</sequence>
<reference evidence="1 2" key="1">
    <citation type="submission" date="2020-04" db="EMBL/GenBank/DDBJ databases">
        <title>Salinimonas sp. HHU 13199.</title>
        <authorList>
            <person name="Cui X."/>
            <person name="Zhang D."/>
        </authorList>
    </citation>
    <scope>NUCLEOTIDE SEQUENCE [LARGE SCALE GENOMIC DNA]</scope>
    <source>
        <strain evidence="1 2">HHU 13199</strain>
    </source>
</reference>
<dbReference type="SUPFAM" id="SSF54611">
    <property type="entry name" value="SecB-like"/>
    <property type="match status" value="1"/>
</dbReference>
<organism evidence="1 2">
    <name type="scientific">Salinimonas profundi</name>
    <dbReference type="NCBI Taxonomy" id="2729140"/>
    <lineage>
        <taxon>Bacteria</taxon>
        <taxon>Pseudomonadati</taxon>
        <taxon>Pseudomonadota</taxon>
        <taxon>Gammaproteobacteria</taxon>
        <taxon>Alteromonadales</taxon>
        <taxon>Alteromonadaceae</taxon>
        <taxon>Alteromonas/Salinimonas group</taxon>
        <taxon>Salinimonas</taxon>
    </lineage>
</organism>
<keyword evidence="2" id="KW-1185">Reference proteome</keyword>
<evidence type="ECO:0000313" key="1">
    <source>
        <dbReference type="EMBL" id="MBD3587434.1"/>
    </source>
</evidence>
<dbReference type="RefSeq" id="WP_191026520.1">
    <property type="nucleotide sequence ID" value="NZ_JABBXD010000013.1"/>
</dbReference>
<dbReference type="Proteomes" id="UP000624419">
    <property type="component" value="Unassembled WGS sequence"/>
</dbReference>
<evidence type="ECO:0000313" key="2">
    <source>
        <dbReference type="Proteomes" id="UP000624419"/>
    </source>
</evidence>
<proteinExistence type="predicted"/>
<comment type="caution">
    <text evidence="1">The sequence shown here is derived from an EMBL/GenBank/DDBJ whole genome shotgun (WGS) entry which is preliminary data.</text>
</comment>
<name>A0ABR8LTG7_9ALTE</name>
<dbReference type="Gene3D" id="3.10.420.10">
    <property type="entry name" value="SecB-like"/>
    <property type="match status" value="1"/>
</dbReference>
<dbReference type="InterPro" id="IPR035958">
    <property type="entry name" value="SecB-like_sf"/>
</dbReference>
<protein>
    <submittedName>
        <fullName evidence="1">Preprotein translocase subunit SecB</fullName>
    </submittedName>
</protein>
<accession>A0ABR8LTG7</accession>
<gene>
    <name evidence="1" type="ORF">HHX48_16980</name>
</gene>